<evidence type="ECO:0000256" key="3">
    <source>
        <dbReference type="ARBA" id="ARBA00023163"/>
    </source>
</evidence>
<dbReference type="Pfam" id="PF12833">
    <property type="entry name" value="HTH_18"/>
    <property type="match status" value="1"/>
</dbReference>
<sequence>MARPRAPSTTAYYQCDTPLVPLQQWPSLLIELALARNLPEYRLLRGTGIFIDDVMSERLLTPIQVFQLIHNSQRQRGYEQCGYEELRFLLGNHIFPGHYGAASNALVNAAHLYEWLATLVRLQRLLFPLLQLRLELGPERVYLYWRDSTGAHEACDFLSDMLLSGIHSCVRWLSGKAFDWQLQLRRLRPAYYEQYELHWGEQVQFGSLWNRLSLARSQAFSPWPHASTKAFTSAEREAQQQLAQLPEQQSFLAALYRYLEYHLLQPEAAVPNLESTAAAFCMSSASLKRKLQKHHTHFQAIYDELRRALALEWLGNQSLPLEQLAQRLHFHDSANLRRALKKWTGLTPQALRLESEQTPTQRGSIFCSSDS</sequence>
<dbReference type="GO" id="GO:0005829">
    <property type="term" value="C:cytosol"/>
    <property type="evidence" value="ECO:0007669"/>
    <property type="project" value="TreeGrafter"/>
</dbReference>
<proteinExistence type="predicted"/>
<keyword evidence="6" id="KW-1185">Reference proteome</keyword>
<reference evidence="5 6" key="1">
    <citation type="journal article" date="2008" name="J. Bacteriol.">
        <title>Insights into plant cell wall degradation from the genome sequence of the soil bacterium Cellvibrio japonicus.</title>
        <authorList>
            <person name="Deboy R.T."/>
            <person name="Mongodin E.F."/>
            <person name="Fouts D.E."/>
            <person name="Tailford L.E."/>
            <person name="Khouri H."/>
            <person name="Emerson J.B."/>
            <person name="Mohamoud Y."/>
            <person name="Watkins K."/>
            <person name="Henrissat B."/>
            <person name="Gilbert H.J."/>
            <person name="Nelson K.E."/>
        </authorList>
    </citation>
    <scope>NUCLEOTIDE SEQUENCE [LARGE SCALE GENOMIC DNA]</scope>
    <source>
        <strain evidence="5 6">Ueda107</strain>
    </source>
</reference>
<evidence type="ECO:0000256" key="1">
    <source>
        <dbReference type="ARBA" id="ARBA00023015"/>
    </source>
</evidence>
<dbReference type="RefSeq" id="WP_012486501.1">
    <property type="nucleotide sequence ID" value="NC_010995.1"/>
</dbReference>
<evidence type="ECO:0000259" key="4">
    <source>
        <dbReference type="PROSITE" id="PS01124"/>
    </source>
</evidence>
<accession>B3PKT3</accession>
<dbReference type="PROSITE" id="PS01124">
    <property type="entry name" value="HTH_ARAC_FAMILY_2"/>
    <property type="match status" value="1"/>
</dbReference>
<dbReference type="Gene3D" id="1.10.10.60">
    <property type="entry name" value="Homeodomain-like"/>
    <property type="match status" value="1"/>
</dbReference>
<dbReference type="SMART" id="SM00342">
    <property type="entry name" value="HTH_ARAC"/>
    <property type="match status" value="1"/>
</dbReference>
<dbReference type="eggNOG" id="COG2207">
    <property type="taxonomic scope" value="Bacteria"/>
</dbReference>
<dbReference type="Pfam" id="PF12625">
    <property type="entry name" value="Arabinose_bd"/>
    <property type="match status" value="1"/>
</dbReference>
<dbReference type="InterPro" id="IPR018060">
    <property type="entry name" value="HTH_AraC"/>
</dbReference>
<dbReference type="InterPro" id="IPR032687">
    <property type="entry name" value="AraC-type_N"/>
</dbReference>
<evidence type="ECO:0000256" key="2">
    <source>
        <dbReference type="ARBA" id="ARBA00023125"/>
    </source>
</evidence>
<name>B3PKT3_CELJU</name>
<protein>
    <submittedName>
        <fullName evidence="5">Transcriptional regulator, AraC family</fullName>
    </submittedName>
</protein>
<keyword evidence="2" id="KW-0238">DNA-binding</keyword>
<dbReference type="InterPro" id="IPR009057">
    <property type="entry name" value="Homeodomain-like_sf"/>
</dbReference>
<dbReference type="EMBL" id="CP000934">
    <property type="protein sequence ID" value="ACE84925.1"/>
    <property type="molecule type" value="Genomic_DNA"/>
</dbReference>
<dbReference type="HOGENOM" id="CLU_047522_3_5_6"/>
<dbReference type="Proteomes" id="UP000001036">
    <property type="component" value="Chromosome"/>
</dbReference>
<dbReference type="SUPFAM" id="SSF46689">
    <property type="entry name" value="Homeodomain-like"/>
    <property type="match status" value="1"/>
</dbReference>
<dbReference type="AlphaFoldDB" id="B3PKT3"/>
<dbReference type="GO" id="GO:0000976">
    <property type="term" value="F:transcription cis-regulatory region binding"/>
    <property type="evidence" value="ECO:0007669"/>
    <property type="project" value="TreeGrafter"/>
</dbReference>
<feature type="domain" description="HTH araC/xylS-type" evidence="4">
    <location>
        <begin position="253"/>
        <end position="354"/>
    </location>
</feature>
<gene>
    <name evidence="5" type="primary">oruR</name>
    <name evidence="5" type="ordered locus">CJA_0840</name>
</gene>
<dbReference type="KEGG" id="cja:CJA_0840"/>
<dbReference type="OrthoDB" id="6816069at2"/>
<dbReference type="PANTHER" id="PTHR47894:SF1">
    <property type="entry name" value="HTH-TYPE TRANSCRIPTIONAL REGULATOR VQSM"/>
    <property type="match status" value="1"/>
</dbReference>
<dbReference type="PANTHER" id="PTHR47894">
    <property type="entry name" value="HTH-TYPE TRANSCRIPTIONAL REGULATOR GADX"/>
    <property type="match status" value="1"/>
</dbReference>
<keyword evidence="1" id="KW-0805">Transcription regulation</keyword>
<dbReference type="GO" id="GO:0003700">
    <property type="term" value="F:DNA-binding transcription factor activity"/>
    <property type="evidence" value="ECO:0007669"/>
    <property type="project" value="InterPro"/>
</dbReference>
<organism evidence="5 6">
    <name type="scientific">Cellvibrio japonicus (strain Ueda107)</name>
    <name type="common">Pseudomonas fluorescens subsp. cellulosa</name>
    <dbReference type="NCBI Taxonomy" id="498211"/>
    <lineage>
        <taxon>Bacteria</taxon>
        <taxon>Pseudomonadati</taxon>
        <taxon>Pseudomonadota</taxon>
        <taxon>Gammaproteobacteria</taxon>
        <taxon>Cellvibrionales</taxon>
        <taxon>Cellvibrionaceae</taxon>
        <taxon>Cellvibrio</taxon>
    </lineage>
</organism>
<evidence type="ECO:0000313" key="6">
    <source>
        <dbReference type="Proteomes" id="UP000001036"/>
    </source>
</evidence>
<evidence type="ECO:0000313" key="5">
    <source>
        <dbReference type="EMBL" id="ACE84925.1"/>
    </source>
</evidence>
<dbReference type="STRING" id="498211.CJA_0840"/>
<keyword evidence="3" id="KW-0804">Transcription</keyword>